<dbReference type="AlphaFoldDB" id="A0A7V3E7U3"/>
<comment type="caution">
    <text evidence="3">The sequence shown here is derived from an EMBL/GenBank/DDBJ whole genome shotgun (WGS) entry which is preliminary data.</text>
</comment>
<evidence type="ECO:0000256" key="1">
    <source>
        <dbReference type="ARBA" id="ARBA00022729"/>
    </source>
</evidence>
<dbReference type="EMBL" id="DSUJ01000008">
    <property type="protein sequence ID" value="HFI91698.1"/>
    <property type="molecule type" value="Genomic_DNA"/>
</dbReference>
<sequence length="243" mass="27884">MKVNIIFFLLVVFMSVNFSQKKSNSQRVEKLDSEIKLKVELQYLIYLPKNYETSEEQFPLLLFLHGAGERGNDIELVKRHGPPKLVEEGKEFPFIIVSPQCPEGTRWNYQTLALTALLDEIESKYRVDKNRIYVTGLSMGGQGTWTLALTQPNRFAAIAPICGWTDSWEVCKISRIPTWVFHGAKDIVVPVTESQEMVKALQDCGAKEVKLTIYPEANHDSWTETYNNPELYNWLLSHSLKNN</sequence>
<dbReference type="InterPro" id="IPR003140">
    <property type="entry name" value="PLipase/COase/thioEstase"/>
</dbReference>
<keyword evidence="1" id="KW-0732">Signal</keyword>
<accession>A0A7V3E7U3</accession>
<proteinExistence type="predicted"/>
<evidence type="ECO:0000313" key="3">
    <source>
        <dbReference type="EMBL" id="HFI91698.1"/>
    </source>
</evidence>
<name>A0A7V3E7U3_9BACT</name>
<dbReference type="SUPFAM" id="SSF53474">
    <property type="entry name" value="alpha/beta-Hydrolases"/>
    <property type="match status" value="1"/>
</dbReference>
<gene>
    <name evidence="3" type="ORF">ENS31_09265</name>
</gene>
<protein>
    <submittedName>
        <fullName evidence="3">Phospholipase</fullName>
    </submittedName>
</protein>
<dbReference type="PANTHER" id="PTHR43037:SF1">
    <property type="entry name" value="BLL1128 PROTEIN"/>
    <property type="match status" value="1"/>
</dbReference>
<dbReference type="Pfam" id="PF02230">
    <property type="entry name" value="Abhydrolase_2"/>
    <property type="match status" value="1"/>
</dbReference>
<reference evidence="3" key="1">
    <citation type="journal article" date="2020" name="mSystems">
        <title>Genome- and Community-Level Interaction Insights into Carbon Utilization and Element Cycling Functions of Hydrothermarchaeota in Hydrothermal Sediment.</title>
        <authorList>
            <person name="Zhou Z."/>
            <person name="Liu Y."/>
            <person name="Xu W."/>
            <person name="Pan J."/>
            <person name="Luo Z.H."/>
            <person name="Li M."/>
        </authorList>
    </citation>
    <scope>NUCLEOTIDE SEQUENCE [LARGE SCALE GENOMIC DNA]</scope>
    <source>
        <strain evidence="3">SpSt-479</strain>
    </source>
</reference>
<dbReference type="InterPro" id="IPR050955">
    <property type="entry name" value="Plant_Biomass_Hydrol_Est"/>
</dbReference>
<organism evidence="3">
    <name type="scientific">Ignavibacterium album</name>
    <dbReference type="NCBI Taxonomy" id="591197"/>
    <lineage>
        <taxon>Bacteria</taxon>
        <taxon>Pseudomonadati</taxon>
        <taxon>Ignavibacteriota</taxon>
        <taxon>Ignavibacteria</taxon>
        <taxon>Ignavibacteriales</taxon>
        <taxon>Ignavibacteriaceae</taxon>
        <taxon>Ignavibacterium</taxon>
    </lineage>
</organism>
<dbReference type="PANTHER" id="PTHR43037">
    <property type="entry name" value="UNNAMED PRODUCT-RELATED"/>
    <property type="match status" value="1"/>
</dbReference>
<dbReference type="GO" id="GO:0016787">
    <property type="term" value="F:hydrolase activity"/>
    <property type="evidence" value="ECO:0007669"/>
    <property type="project" value="InterPro"/>
</dbReference>
<dbReference type="Gene3D" id="3.40.50.1820">
    <property type="entry name" value="alpha/beta hydrolase"/>
    <property type="match status" value="1"/>
</dbReference>
<dbReference type="InterPro" id="IPR029058">
    <property type="entry name" value="AB_hydrolase_fold"/>
</dbReference>
<feature type="domain" description="Phospholipase/carboxylesterase/thioesterase" evidence="2">
    <location>
        <begin position="114"/>
        <end position="224"/>
    </location>
</feature>
<evidence type="ECO:0000259" key="2">
    <source>
        <dbReference type="Pfam" id="PF02230"/>
    </source>
</evidence>